<dbReference type="InterPro" id="IPR028082">
    <property type="entry name" value="Peripla_BP_I"/>
</dbReference>
<organism evidence="5 6">
    <name type="scientific">Cystobacter fuscus (strain ATCC 25194 / DSM 2262 / NBRC 100088 / M29)</name>
    <dbReference type="NCBI Taxonomy" id="1242864"/>
    <lineage>
        <taxon>Bacteria</taxon>
        <taxon>Pseudomonadati</taxon>
        <taxon>Myxococcota</taxon>
        <taxon>Myxococcia</taxon>
        <taxon>Myxococcales</taxon>
        <taxon>Cystobacterineae</taxon>
        <taxon>Archangiaceae</taxon>
        <taxon>Cystobacter</taxon>
    </lineage>
</organism>
<dbReference type="GO" id="GO:0030288">
    <property type="term" value="C:outer membrane-bounded periplasmic space"/>
    <property type="evidence" value="ECO:0007669"/>
    <property type="project" value="TreeGrafter"/>
</dbReference>
<evidence type="ECO:0000256" key="1">
    <source>
        <dbReference type="ARBA" id="ARBA00004196"/>
    </source>
</evidence>
<feature type="domain" description="Rhodanese" evidence="4">
    <location>
        <begin position="220"/>
        <end position="265"/>
    </location>
</feature>
<dbReference type="PANTHER" id="PTHR30036:SF1">
    <property type="entry name" value="D-XYLOSE-BINDING PERIPLASMIC PROTEIN"/>
    <property type="match status" value="1"/>
</dbReference>
<dbReference type="Proteomes" id="UP000011682">
    <property type="component" value="Unassembled WGS sequence"/>
</dbReference>
<evidence type="ECO:0000313" key="6">
    <source>
        <dbReference type="Proteomes" id="UP000011682"/>
    </source>
</evidence>
<dbReference type="InterPro" id="IPR025997">
    <property type="entry name" value="SBP_2_dom"/>
</dbReference>
<protein>
    <submittedName>
        <fullName evidence="5">L-arabinose-binding periplasmic protein AraF</fullName>
    </submittedName>
</protein>
<dbReference type="SUPFAM" id="SSF53822">
    <property type="entry name" value="Periplasmic binding protein-like I"/>
    <property type="match status" value="1"/>
</dbReference>
<accession>S9P2P4</accession>
<comment type="caution">
    <text evidence="5">The sequence shown here is derived from an EMBL/GenBank/DDBJ whole genome shotgun (WGS) entry which is preliminary data.</text>
</comment>
<dbReference type="Gene3D" id="3.40.50.2300">
    <property type="match status" value="2"/>
</dbReference>
<dbReference type="CDD" id="cd19995">
    <property type="entry name" value="PBP1_ABC_xylose_binding-like"/>
    <property type="match status" value="1"/>
</dbReference>
<keyword evidence="3" id="KW-0732">Signal</keyword>
<evidence type="ECO:0000256" key="3">
    <source>
        <dbReference type="ARBA" id="ARBA00022729"/>
    </source>
</evidence>
<evidence type="ECO:0000259" key="4">
    <source>
        <dbReference type="PROSITE" id="PS50206"/>
    </source>
</evidence>
<dbReference type="EMBL" id="ANAH02000064">
    <property type="protein sequence ID" value="EPX57436.1"/>
    <property type="molecule type" value="Genomic_DNA"/>
</dbReference>
<dbReference type="eggNOG" id="COG4213">
    <property type="taxonomic scope" value="Bacteria"/>
</dbReference>
<proteinExistence type="inferred from homology"/>
<name>S9P2P4_CYSF2</name>
<dbReference type="GO" id="GO:0030246">
    <property type="term" value="F:carbohydrate binding"/>
    <property type="evidence" value="ECO:0007669"/>
    <property type="project" value="TreeGrafter"/>
</dbReference>
<evidence type="ECO:0000313" key="5">
    <source>
        <dbReference type="EMBL" id="EPX57436.1"/>
    </source>
</evidence>
<evidence type="ECO:0000256" key="2">
    <source>
        <dbReference type="ARBA" id="ARBA00007639"/>
    </source>
</evidence>
<comment type="similarity">
    <text evidence="2">Belongs to the bacterial solute-binding protein 2 family.</text>
</comment>
<dbReference type="Pfam" id="PF13407">
    <property type="entry name" value="Peripla_BP_4"/>
    <property type="match status" value="1"/>
</dbReference>
<sequence>MNMRYFPPFGASALAALMLLTPGCKDNKETAPAGGGAPAKPAGAKIALLLPESKTSRYESHDRPHFERKVKELCAECEVIYSNADQDAAKQQNQAEAAITNGAQVLVLDPVDAASAAAIVGRARQSKAMVISYDRLIAQADVDYYISFDNEKVGKLQGQALADKLKADGKADGTIVVINGSPTDSNAAMFKAGAHSVLDGSGVKIGAEYDTPDWSPDKAQQQMEQAITQLGKDKIVGVYCANDGTAGGAIAAMKAAGINPLPPVTGQDAELAGIQRIVAGEQFMTVYKAIKAEAEAAAELAVALARGGQPPAGKINGKVNNGQKDVPSVLLTPVAVTKDNIKSTIVADGFWTTAQICEGSFQAACAQAQLQ</sequence>
<gene>
    <name evidence="5" type="ORF">D187_007190</name>
</gene>
<reference evidence="5" key="1">
    <citation type="submission" date="2013-05" db="EMBL/GenBank/DDBJ databases">
        <title>Genome assembly of Cystobacter fuscus DSM 2262.</title>
        <authorList>
            <person name="Sharma G."/>
            <person name="Khatri I."/>
            <person name="Kaur C."/>
            <person name="Mayilraj S."/>
            <person name="Subramanian S."/>
        </authorList>
    </citation>
    <scope>NUCLEOTIDE SEQUENCE [LARGE SCALE GENOMIC DNA]</scope>
    <source>
        <strain evidence="5">DSM 2262</strain>
    </source>
</reference>
<dbReference type="PROSITE" id="PS50206">
    <property type="entry name" value="RHODANESE_3"/>
    <property type="match status" value="1"/>
</dbReference>
<comment type="subcellular location">
    <subcellularLocation>
        <location evidence="1">Cell envelope</location>
    </subcellularLocation>
</comment>
<dbReference type="InterPro" id="IPR001763">
    <property type="entry name" value="Rhodanese-like_dom"/>
</dbReference>
<dbReference type="AlphaFoldDB" id="S9P2P4"/>
<keyword evidence="6" id="KW-1185">Reference proteome</keyword>
<dbReference type="InterPro" id="IPR050555">
    <property type="entry name" value="Bact_Solute-Bind_Prot2"/>
</dbReference>
<dbReference type="PANTHER" id="PTHR30036">
    <property type="entry name" value="D-XYLOSE-BINDING PERIPLASMIC PROTEIN"/>
    <property type="match status" value="1"/>
</dbReference>